<dbReference type="Proteomes" id="UP001465668">
    <property type="component" value="Unassembled WGS sequence"/>
</dbReference>
<dbReference type="Gene3D" id="3.40.50.300">
    <property type="entry name" value="P-loop containing nucleotide triphosphate hydrolases"/>
    <property type="match status" value="1"/>
</dbReference>
<dbReference type="SUPFAM" id="SSF52540">
    <property type="entry name" value="P-loop containing nucleoside triphosphate hydrolases"/>
    <property type="match status" value="1"/>
</dbReference>
<dbReference type="InterPro" id="IPR040632">
    <property type="entry name" value="Sulfotransfer_4"/>
</dbReference>
<dbReference type="EMBL" id="JARVKM010000067">
    <property type="protein sequence ID" value="KAK9771966.1"/>
    <property type="molecule type" value="Genomic_DNA"/>
</dbReference>
<dbReference type="PANTHER" id="PTHR36978">
    <property type="entry name" value="P-LOOP CONTAINING NUCLEOTIDE TRIPHOSPHATE HYDROLASE"/>
    <property type="match status" value="1"/>
</dbReference>
<gene>
    <name evidence="1" type="ORF">SCAR479_11285</name>
</gene>
<keyword evidence="2" id="KW-1185">Reference proteome</keyword>
<accession>A0ABR2XE07</accession>
<dbReference type="Pfam" id="PF17784">
    <property type="entry name" value="Sulfotransfer_4"/>
    <property type="match status" value="1"/>
</dbReference>
<evidence type="ECO:0000313" key="1">
    <source>
        <dbReference type="EMBL" id="KAK9771966.1"/>
    </source>
</evidence>
<proteinExistence type="predicted"/>
<evidence type="ECO:0000313" key="2">
    <source>
        <dbReference type="Proteomes" id="UP001465668"/>
    </source>
</evidence>
<sequence length="275" mass="31767">MSLDALYQHIYPLQPQHRTRTKPMKVLALGLPRTATDSLRVALDRIGYSYVYHGFDHIADANDCVNWVHLWSLKMSNQPIKRSDFDLVLGHCEAVTDMPACIFAKELIEAYPEAKIVVNYREDVEAWHRSIVNVWSTAEKQAGWIHPLLVWFHAKMFWVNVNEMRMTYAGLFRGNYRTNAKAAYQDHYLMLDEVTKGVGKDRVLRWKAQDGWRPLCEFLGREVPDEEFPNRNALDQVVQKVMESLMKDADEASRNMALVLGSVAAGMAALIWKYY</sequence>
<protein>
    <submittedName>
        <fullName evidence="1">NAD dependent epimerase/dehydratase</fullName>
    </submittedName>
</protein>
<reference evidence="1 2" key="1">
    <citation type="submission" date="2024-02" db="EMBL/GenBank/DDBJ databases">
        <title>First draft genome assembly of two strains of Seiridium cardinale.</title>
        <authorList>
            <person name="Emiliani G."/>
            <person name="Scali E."/>
        </authorList>
    </citation>
    <scope>NUCLEOTIDE SEQUENCE [LARGE SCALE GENOMIC DNA]</scope>
    <source>
        <strain evidence="1 2">BM-138-000479</strain>
    </source>
</reference>
<name>A0ABR2XE07_9PEZI</name>
<organism evidence="1 2">
    <name type="scientific">Seiridium cardinale</name>
    <dbReference type="NCBI Taxonomy" id="138064"/>
    <lineage>
        <taxon>Eukaryota</taxon>
        <taxon>Fungi</taxon>
        <taxon>Dikarya</taxon>
        <taxon>Ascomycota</taxon>
        <taxon>Pezizomycotina</taxon>
        <taxon>Sordariomycetes</taxon>
        <taxon>Xylariomycetidae</taxon>
        <taxon>Amphisphaeriales</taxon>
        <taxon>Sporocadaceae</taxon>
        <taxon>Seiridium</taxon>
    </lineage>
</organism>
<dbReference type="PANTHER" id="PTHR36978:SF8">
    <property type="entry name" value="NAD DEPENDENT EPIMERASE_DEHYDRATASE"/>
    <property type="match status" value="1"/>
</dbReference>
<comment type="caution">
    <text evidence="1">The sequence shown here is derived from an EMBL/GenBank/DDBJ whole genome shotgun (WGS) entry which is preliminary data.</text>
</comment>
<dbReference type="InterPro" id="IPR027417">
    <property type="entry name" value="P-loop_NTPase"/>
</dbReference>